<feature type="region of interest" description="Disordered" evidence="1">
    <location>
        <begin position="575"/>
        <end position="686"/>
    </location>
</feature>
<keyword evidence="2" id="KW-0812">Transmembrane</keyword>
<comment type="caution">
    <text evidence="3">The sequence shown here is derived from an EMBL/GenBank/DDBJ whole genome shotgun (WGS) entry which is preliminary data.</text>
</comment>
<keyword evidence="2" id="KW-1133">Transmembrane helix</keyword>
<feature type="compositionally biased region" description="Low complexity" evidence="1">
    <location>
        <begin position="118"/>
        <end position="137"/>
    </location>
</feature>
<feature type="region of interest" description="Disordered" evidence="1">
    <location>
        <begin position="481"/>
        <end position="559"/>
    </location>
</feature>
<feature type="transmembrane region" description="Helical" evidence="2">
    <location>
        <begin position="234"/>
        <end position="257"/>
    </location>
</feature>
<evidence type="ECO:0000256" key="2">
    <source>
        <dbReference type="SAM" id="Phobius"/>
    </source>
</evidence>
<feature type="region of interest" description="Disordered" evidence="1">
    <location>
        <begin position="381"/>
        <end position="449"/>
    </location>
</feature>
<dbReference type="AlphaFoldDB" id="A0AAE0I7J2"/>
<proteinExistence type="predicted"/>
<evidence type="ECO:0000313" key="3">
    <source>
        <dbReference type="EMBL" id="KAK3320049.1"/>
    </source>
</evidence>
<protein>
    <submittedName>
        <fullName evidence="3">Uncharacterized protein</fullName>
    </submittedName>
</protein>
<feature type="compositionally biased region" description="Basic and acidic residues" evidence="1">
    <location>
        <begin position="638"/>
        <end position="660"/>
    </location>
</feature>
<evidence type="ECO:0000313" key="4">
    <source>
        <dbReference type="Proteomes" id="UP001286456"/>
    </source>
</evidence>
<dbReference type="EMBL" id="JAUEPO010000006">
    <property type="protein sequence ID" value="KAK3320049.1"/>
    <property type="molecule type" value="Genomic_DNA"/>
</dbReference>
<feature type="compositionally biased region" description="Polar residues" evidence="1">
    <location>
        <begin position="439"/>
        <end position="449"/>
    </location>
</feature>
<organism evidence="3 4">
    <name type="scientific">Cercophora scortea</name>
    <dbReference type="NCBI Taxonomy" id="314031"/>
    <lineage>
        <taxon>Eukaryota</taxon>
        <taxon>Fungi</taxon>
        <taxon>Dikarya</taxon>
        <taxon>Ascomycota</taxon>
        <taxon>Pezizomycotina</taxon>
        <taxon>Sordariomycetes</taxon>
        <taxon>Sordariomycetidae</taxon>
        <taxon>Sordariales</taxon>
        <taxon>Lasiosphaeriaceae</taxon>
        <taxon>Cercophora</taxon>
    </lineage>
</organism>
<sequence>MSTSGLQPGEFITSINGRRCTAKPRANAQTTATTTTSSTTAASTTTAAAVVAVDNNTNAGTPLAGTEFAGSTSTTSSSLVTIIASTPGSPTSAAQATQRESAVPVLVPPALVAAPPSAELSSAAGSTTPTSSILTPPQQIVQTSGIKTSQADSKVTASSAGTGVDSPATVVPDVTSSPLLNASATPTPFLTTIGTPRASTETNAAAEATDATSSTNSAVSAIANPNSNAVQSTVAVAGGVIGGVVAISVVAFFIWWWRRRIVKRRRSTLLTPLDLSSSFDRDEKGAYIINRGSIGPTPMTTKLKAALGYNVRRIRGGMGHLMTKSGSPSVNLDRGNSQFMEPVSTHSRVNSALTGSGNVTTKDRFFDWWTRLTADMNFNWRLRDKPSPGLPSFNSSSDATKSNEKKPSNLTSQPDFLTLLSMDDRQLDREAQRRRASISRKNGSASSTDHFLGGLSLNFGSADNPFSDANALAHASAQPAPLLVSQPGNPFSDKHAIRDPPPAAMSKTGTGSYVADIRRSRGQSVSGGGNNGTNNTNLARQPSTKSNRDSIGSVDSFANRRNKFRSDPFDLERPELLVGTAGSRTSGGVGTGELRKPAGAHTRSDSFTSKYSSGVSMVSMGDWSDPGPDVGPAAARWDGGRDRESPTQGWRERMEREGRSGDGNAAAKGDGKRQSGGSLKSVGKAM</sequence>
<feature type="compositionally biased region" description="Basic and acidic residues" evidence="1">
    <location>
        <begin position="422"/>
        <end position="433"/>
    </location>
</feature>
<reference evidence="3" key="1">
    <citation type="journal article" date="2023" name="Mol. Phylogenet. Evol.">
        <title>Genome-scale phylogeny and comparative genomics of the fungal order Sordariales.</title>
        <authorList>
            <person name="Hensen N."/>
            <person name="Bonometti L."/>
            <person name="Westerberg I."/>
            <person name="Brannstrom I.O."/>
            <person name="Guillou S."/>
            <person name="Cros-Aarteil S."/>
            <person name="Calhoun S."/>
            <person name="Haridas S."/>
            <person name="Kuo A."/>
            <person name="Mondo S."/>
            <person name="Pangilinan J."/>
            <person name="Riley R."/>
            <person name="LaButti K."/>
            <person name="Andreopoulos B."/>
            <person name="Lipzen A."/>
            <person name="Chen C."/>
            <person name="Yan M."/>
            <person name="Daum C."/>
            <person name="Ng V."/>
            <person name="Clum A."/>
            <person name="Steindorff A."/>
            <person name="Ohm R.A."/>
            <person name="Martin F."/>
            <person name="Silar P."/>
            <person name="Natvig D.O."/>
            <person name="Lalanne C."/>
            <person name="Gautier V."/>
            <person name="Ament-Velasquez S.L."/>
            <person name="Kruys A."/>
            <person name="Hutchinson M.I."/>
            <person name="Powell A.J."/>
            <person name="Barry K."/>
            <person name="Miller A.N."/>
            <person name="Grigoriev I.V."/>
            <person name="Debuchy R."/>
            <person name="Gladieux P."/>
            <person name="Hiltunen Thoren M."/>
            <person name="Johannesson H."/>
        </authorList>
    </citation>
    <scope>NUCLEOTIDE SEQUENCE</scope>
    <source>
        <strain evidence="3">SMH4131-1</strain>
    </source>
</reference>
<reference evidence="3" key="2">
    <citation type="submission" date="2023-06" db="EMBL/GenBank/DDBJ databases">
        <authorList>
            <consortium name="Lawrence Berkeley National Laboratory"/>
            <person name="Haridas S."/>
            <person name="Hensen N."/>
            <person name="Bonometti L."/>
            <person name="Westerberg I."/>
            <person name="Brannstrom I.O."/>
            <person name="Guillou S."/>
            <person name="Cros-Aarteil S."/>
            <person name="Calhoun S."/>
            <person name="Kuo A."/>
            <person name="Mondo S."/>
            <person name="Pangilinan J."/>
            <person name="Riley R."/>
            <person name="Labutti K."/>
            <person name="Andreopoulos B."/>
            <person name="Lipzen A."/>
            <person name="Chen C."/>
            <person name="Yanf M."/>
            <person name="Daum C."/>
            <person name="Ng V."/>
            <person name="Clum A."/>
            <person name="Steindorff A."/>
            <person name="Ohm R."/>
            <person name="Martin F."/>
            <person name="Silar P."/>
            <person name="Natvig D."/>
            <person name="Lalanne C."/>
            <person name="Gautier V."/>
            <person name="Ament-Velasquez S.L."/>
            <person name="Kruys A."/>
            <person name="Hutchinson M.I."/>
            <person name="Powell A.J."/>
            <person name="Barry K."/>
            <person name="Miller A.N."/>
            <person name="Grigoriev I.V."/>
            <person name="Debuchy R."/>
            <person name="Gladieux P."/>
            <person name="Thoren M.H."/>
            <person name="Johannesson H."/>
        </authorList>
    </citation>
    <scope>NUCLEOTIDE SEQUENCE</scope>
    <source>
        <strain evidence="3">SMH4131-1</strain>
    </source>
</reference>
<evidence type="ECO:0000256" key="1">
    <source>
        <dbReference type="SAM" id="MobiDB-lite"/>
    </source>
</evidence>
<keyword evidence="2" id="KW-0472">Membrane</keyword>
<keyword evidence="4" id="KW-1185">Reference proteome</keyword>
<feature type="compositionally biased region" description="Polar residues" evidence="1">
    <location>
        <begin position="605"/>
        <end position="616"/>
    </location>
</feature>
<gene>
    <name evidence="3" type="ORF">B0T19DRAFT_361404</name>
</gene>
<feature type="region of interest" description="Disordered" evidence="1">
    <location>
        <begin position="118"/>
        <end position="164"/>
    </location>
</feature>
<name>A0AAE0I7J2_9PEZI</name>
<accession>A0AAE0I7J2</accession>
<feature type="compositionally biased region" description="Polar residues" evidence="1">
    <location>
        <begin position="138"/>
        <end position="161"/>
    </location>
</feature>
<dbReference type="Proteomes" id="UP001286456">
    <property type="component" value="Unassembled WGS sequence"/>
</dbReference>